<proteinExistence type="predicted"/>
<protein>
    <submittedName>
        <fullName evidence="1">Uncharacterized protein</fullName>
    </submittedName>
</protein>
<evidence type="ECO:0000313" key="2">
    <source>
        <dbReference type="Proteomes" id="UP000070344"/>
    </source>
</evidence>
<dbReference type="EMBL" id="LHXV01000003">
    <property type="protein sequence ID" value="KXB01728.1"/>
    <property type="molecule type" value="Genomic_DNA"/>
</dbReference>
<name>A0A133V5K9_9EURY</name>
<sequence>MQFSLRKLLKKLWKKLWRNTKKNRFFWRSGKLTGPEESSIVAFGTAESCVLSEGFEVESLENSGKEGAIEVSPCASERGKVMVELDLSEKNKPFLDMETLCLLLDSYKSHFADLKCSTNLGVARFMWKSRRIYVYEKGKFKIRFAHSREDAERVMDSLSRLILGSILCGECSEPSVECALGQCRACLTETPTTVTLEDSFNAPILLRGVKTLRESVEKFQALENYSFSEKWPEQVDKGLKRNLKEIIESGMNFALQTRNLKDLRIGTTVIAVARGCLLTLELERELVENKEPEIPERFEELLDKLHMNIWHMQKSIVRGFFGESRTGSKRGDEKGSAALEILSEITSSRSRIFGKIDKDVLENFEKRVKKIIRCDRLLKNTGFGGS</sequence>
<organism evidence="1 2">
    <name type="scientific">candidate division MSBL1 archaeon SCGC-AAA259O05</name>
    <dbReference type="NCBI Taxonomy" id="1698271"/>
    <lineage>
        <taxon>Archaea</taxon>
        <taxon>Methanobacteriati</taxon>
        <taxon>Methanobacteriota</taxon>
        <taxon>candidate division MSBL1</taxon>
    </lineage>
</organism>
<gene>
    <name evidence="1" type="ORF">AKJ41_00400</name>
</gene>
<evidence type="ECO:0000313" key="1">
    <source>
        <dbReference type="EMBL" id="KXB01728.1"/>
    </source>
</evidence>
<comment type="caution">
    <text evidence="1">The sequence shown here is derived from an EMBL/GenBank/DDBJ whole genome shotgun (WGS) entry which is preliminary data.</text>
</comment>
<dbReference type="Proteomes" id="UP000070344">
    <property type="component" value="Unassembled WGS sequence"/>
</dbReference>
<dbReference type="AlphaFoldDB" id="A0A133V5K9"/>
<accession>A0A133V5K9</accession>
<reference evidence="1 2" key="1">
    <citation type="journal article" date="2016" name="Sci. Rep.">
        <title>Metabolic traits of an uncultured archaeal lineage -MSBL1- from brine pools of the Red Sea.</title>
        <authorList>
            <person name="Mwirichia R."/>
            <person name="Alam I."/>
            <person name="Rashid M."/>
            <person name="Vinu M."/>
            <person name="Ba-Alawi W."/>
            <person name="Anthony Kamau A."/>
            <person name="Kamanda Ngugi D."/>
            <person name="Goker M."/>
            <person name="Klenk H.P."/>
            <person name="Bajic V."/>
            <person name="Stingl U."/>
        </authorList>
    </citation>
    <scope>NUCLEOTIDE SEQUENCE [LARGE SCALE GENOMIC DNA]</scope>
    <source>
        <strain evidence="1">SCGC-AAA259O05</strain>
    </source>
</reference>
<keyword evidence="2" id="KW-1185">Reference proteome</keyword>